<dbReference type="PANTHER" id="PTHR43133:SF52">
    <property type="entry name" value="ECF RNA POLYMERASE SIGMA FACTOR SIGL"/>
    <property type="match status" value="1"/>
</dbReference>
<feature type="domain" description="RNA polymerase sigma factor 70 region 4 type 2" evidence="9">
    <location>
        <begin position="126"/>
        <end position="178"/>
    </location>
</feature>
<dbReference type="InterPro" id="IPR014284">
    <property type="entry name" value="RNA_pol_sigma-70_dom"/>
</dbReference>
<dbReference type="Pfam" id="PF08281">
    <property type="entry name" value="Sigma70_r4_2"/>
    <property type="match status" value="1"/>
</dbReference>
<dbReference type="SUPFAM" id="SSF88659">
    <property type="entry name" value="Sigma3 and sigma4 domains of RNA polymerase sigma factors"/>
    <property type="match status" value="1"/>
</dbReference>
<sequence>MRHSTGIRDTRPGRTGGTRDRAHDEAFVRAVYDKHGVFLLRVTTGLLLGDSHQAQDLVQEAVLRAWQNAEILDPEAEGIRPWLLTVVRNLVIDGYRARQARPPETIDTALNTMPGPERMEPALTRKIVREALADLTLQHREILVHVEFLDQSVAHTAKTLGIPKGTVKSRTHLALRALRAALAERGYTP</sequence>
<evidence type="ECO:0000256" key="4">
    <source>
        <dbReference type="ARBA" id="ARBA00023125"/>
    </source>
</evidence>
<dbReference type="InterPro" id="IPR036388">
    <property type="entry name" value="WH-like_DNA-bd_sf"/>
</dbReference>
<dbReference type="InterPro" id="IPR039425">
    <property type="entry name" value="RNA_pol_sigma-70-like"/>
</dbReference>
<keyword evidence="5 6" id="KW-0804">Transcription</keyword>
<evidence type="ECO:0000256" key="2">
    <source>
        <dbReference type="ARBA" id="ARBA00023015"/>
    </source>
</evidence>
<dbReference type="Proteomes" id="UP001340816">
    <property type="component" value="Chromosome"/>
</dbReference>
<evidence type="ECO:0000313" key="10">
    <source>
        <dbReference type="EMBL" id="WSD13243.1"/>
    </source>
</evidence>
<dbReference type="SUPFAM" id="SSF88946">
    <property type="entry name" value="Sigma2 domain of RNA polymerase sigma factors"/>
    <property type="match status" value="1"/>
</dbReference>
<dbReference type="PROSITE" id="PS01063">
    <property type="entry name" value="SIGMA70_ECF"/>
    <property type="match status" value="1"/>
</dbReference>
<protein>
    <recommendedName>
        <fullName evidence="6">RNA polymerase sigma factor</fullName>
    </recommendedName>
</protein>
<evidence type="ECO:0000256" key="3">
    <source>
        <dbReference type="ARBA" id="ARBA00023082"/>
    </source>
</evidence>
<dbReference type="Pfam" id="PF04542">
    <property type="entry name" value="Sigma70_r2"/>
    <property type="match status" value="1"/>
</dbReference>
<evidence type="ECO:0000256" key="5">
    <source>
        <dbReference type="ARBA" id="ARBA00023163"/>
    </source>
</evidence>
<evidence type="ECO:0000256" key="6">
    <source>
        <dbReference type="RuleBase" id="RU000716"/>
    </source>
</evidence>
<keyword evidence="4 6" id="KW-0238">DNA-binding</keyword>
<dbReference type="Gene3D" id="1.10.10.10">
    <property type="entry name" value="Winged helix-like DNA-binding domain superfamily/Winged helix DNA-binding domain"/>
    <property type="match status" value="1"/>
</dbReference>
<dbReference type="InterPro" id="IPR013324">
    <property type="entry name" value="RNA_pol_sigma_r3/r4-like"/>
</dbReference>
<dbReference type="InterPro" id="IPR007627">
    <property type="entry name" value="RNA_pol_sigma70_r2"/>
</dbReference>
<dbReference type="RefSeq" id="WP_326758310.1">
    <property type="nucleotide sequence ID" value="NZ_CP109135.1"/>
</dbReference>
<feature type="region of interest" description="Disordered" evidence="7">
    <location>
        <begin position="1"/>
        <end position="21"/>
    </location>
</feature>
<dbReference type="InterPro" id="IPR013325">
    <property type="entry name" value="RNA_pol_sigma_r2"/>
</dbReference>
<dbReference type="PANTHER" id="PTHR43133">
    <property type="entry name" value="RNA POLYMERASE ECF-TYPE SIGMA FACTO"/>
    <property type="match status" value="1"/>
</dbReference>
<evidence type="ECO:0000259" key="8">
    <source>
        <dbReference type="Pfam" id="PF04542"/>
    </source>
</evidence>
<organism evidence="10 11">
    <name type="scientific">Streptomyces phaeochromogenes</name>
    <dbReference type="NCBI Taxonomy" id="1923"/>
    <lineage>
        <taxon>Bacteria</taxon>
        <taxon>Bacillati</taxon>
        <taxon>Actinomycetota</taxon>
        <taxon>Actinomycetes</taxon>
        <taxon>Kitasatosporales</taxon>
        <taxon>Streptomycetaceae</taxon>
        <taxon>Streptomyces</taxon>
        <taxon>Streptomyces phaeochromogenes group</taxon>
    </lineage>
</organism>
<keyword evidence="2 6" id="KW-0805">Transcription regulation</keyword>
<keyword evidence="3 6" id="KW-0731">Sigma factor</keyword>
<feature type="domain" description="RNA polymerase sigma-70 region 2" evidence="8">
    <location>
        <begin position="32"/>
        <end position="99"/>
    </location>
</feature>
<reference evidence="10 11" key="1">
    <citation type="submission" date="2022-10" db="EMBL/GenBank/DDBJ databases">
        <title>The complete genomes of actinobacterial strains from the NBC collection.</title>
        <authorList>
            <person name="Joergensen T.S."/>
            <person name="Alvarez Arevalo M."/>
            <person name="Sterndorff E.B."/>
            <person name="Faurdal D."/>
            <person name="Vuksanovic O."/>
            <person name="Mourched A.-S."/>
            <person name="Charusanti P."/>
            <person name="Shaw S."/>
            <person name="Blin K."/>
            <person name="Weber T."/>
        </authorList>
    </citation>
    <scope>NUCLEOTIDE SEQUENCE [LARGE SCALE GENOMIC DNA]</scope>
    <source>
        <strain evidence="10 11">NBC 01752</strain>
    </source>
</reference>
<name>A0ABZ1H3W1_STRPH</name>
<dbReference type="NCBIfam" id="TIGR02937">
    <property type="entry name" value="sigma70-ECF"/>
    <property type="match status" value="1"/>
</dbReference>
<dbReference type="Gene3D" id="1.10.1740.10">
    <property type="match status" value="1"/>
</dbReference>
<evidence type="ECO:0000256" key="7">
    <source>
        <dbReference type="SAM" id="MobiDB-lite"/>
    </source>
</evidence>
<keyword evidence="11" id="KW-1185">Reference proteome</keyword>
<accession>A0ABZ1H3W1</accession>
<dbReference type="InterPro" id="IPR000838">
    <property type="entry name" value="RNA_pol_sigma70_ECF_CS"/>
</dbReference>
<evidence type="ECO:0000256" key="1">
    <source>
        <dbReference type="ARBA" id="ARBA00010641"/>
    </source>
</evidence>
<gene>
    <name evidence="10" type="ORF">OHB35_08350</name>
</gene>
<dbReference type="InterPro" id="IPR013249">
    <property type="entry name" value="RNA_pol_sigma70_r4_t2"/>
</dbReference>
<proteinExistence type="inferred from homology"/>
<dbReference type="EMBL" id="CP109135">
    <property type="protein sequence ID" value="WSD13243.1"/>
    <property type="molecule type" value="Genomic_DNA"/>
</dbReference>
<evidence type="ECO:0000259" key="9">
    <source>
        <dbReference type="Pfam" id="PF08281"/>
    </source>
</evidence>
<evidence type="ECO:0000313" key="11">
    <source>
        <dbReference type="Proteomes" id="UP001340816"/>
    </source>
</evidence>
<comment type="similarity">
    <text evidence="1 6">Belongs to the sigma-70 factor family. ECF subfamily.</text>
</comment>